<dbReference type="GO" id="GO:1990180">
    <property type="term" value="P:mitochondrial tRNA 3'-end processing"/>
    <property type="evidence" value="ECO:0007669"/>
    <property type="project" value="TreeGrafter"/>
</dbReference>
<keyword evidence="3 9" id="KW-0808">Transferase</keyword>
<dbReference type="SUPFAM" id="SSF81891">
    <property type="entry name" value="Poly A polymerase C-terminal region-like"/>
    <property type="match status" value="1"/>
</dbReference>
<evidence type="ECO:0000256" key="4">
    <source>
        <dbReference type="ARBA" id="ARBA00022694"/>
    </source>
</evidence>
<evidence type="ECO:0000313" key="12">
    <source>
        <dbReference type="Proteomes" id="UP000887561"/>
    </source>
</evidence>
<dbReference type="AlphaFoldDB" id="A0A915MAX1"/>
<sequence>MVSGKNRNFRFPLELLNEIVNVLPLNLKWEDFRVSSDFDIFLLRNQCQWVIYFKKNLKPISENLALVKTRFEYFANNLGSVTTQVNLLSLNKQCNLAYERLRLLCLLLVEGQPAKLEELDNIEYPARHPNLQNIPLKNHIGVIRGLVSSKFPKLVAMLDIGNDSLAGSGIGDDDRRLIFADLFTMNTTVATVLAKHPLKMQLASPEFHALFTPELKKLSSVFASNGFELRMAGGAVRDLLMGVRPSDVDFATDATPLQMKEIFTQEQIRMLNKNGEEHGVYFLDAFRRDLTINSLFLDLDGFVHDYTGGIEDIKNRRISFVGDPVIRLQEDFLRILRYFRFFGRFAPVGATHEPKNIEAIIECKDGLKNISGERLWMEFNKILIGRMASSVIKEMLLTCKLGPFLCLPESVGFDEFERVAKLNSPKGEDGPLAAAPSTLLSALFSNVEDVERFQSRCKCSNAEKWLCELIVQRREEAMKHKNDINYFKYAILDEIFERGGQLQKLVHQNYLELIKYIGIVDSEIFKEINEWNLEKFPISGIDLMSLNIPKGPKMKKVLKYLFNVWIKNNLKLNREELLEHVKDKEVDNILAEIEEPTNKKKRRMPGPFSLEKR</sequence>
<comment type="cofactor">
    <cofactor evidence="1">
        <name>Mg(2+)</name>
        <dbReference type="ChEBI" id="CHEBI:18420"/>
    </cofactor>
</comment>
<dbReference type="PANTHER" id="PTHR46173:SF1">
    <property type="entry name" value="CCA TRNA NUCLEOTIDYLTRANSFERASE 1, MITOCHONDRIAL"/>
    <property type="match status" value="1"/>
</dbReference>
<dbReference type="GO" id="GO:0001680">
    <property type="term" value="P:tRNA 3'-terminal CCA addition"/>
    <property type="evidence" value="ECO:0007669"/>
    <property type="project" value="TreeGrafter"/>
</dbReference>
<evidence type="ECO:0000259" key="11">
    <source>
        <dbReference type="Pfam" id="PF12627"/>
    </source>
</evidence>
<keyword evidence="8" id="KW-0460">Magnesium</keyword>
<dbReference type="SUPFAM" id="SSF81301">
    <property type="entry name" value="Nucleotidyltransferase"/>
    <property type="match status" value="1"/>
</dbReference>
<dbReference type="PANTHER" id="PTHR46173">
    <property type="entry name" value="CCA TRNA NUCLEOTIDYLTRANSFERASE 1, MITOCHONDRIAL"/>
    <property type="match status" value="1"/>
</dbReference>
<evidence type="ECO:0000256" key="1">
    <source>
        <dbReference type="ARBA" id="ARBA00001946"/>
    </source>
</evidence>
<dbReference type="GO" id="GO:0000166">
    <property type="term" value="F:nucleotide binding"/>
    <property type="evidence" value="ECO:0007669"/>
    <property type="project" value="UniProtKB-KW"/>
</dbReference>
<feature type="domain" description="Poly A polymerase head" evidence="10">
    <location>
        <begin position="229"/>
        <end position="280"/>
    </location>
</feature>
<dbReference type="InterPro" id="IPR002646">
    <property type="entry name" value="PolA_pol_head_dom"/>
</dbReference>
<organism evidence="12 13">
    <name type="scientific">Meloidogyne javanica</name>
    <name type="common">Root-knot nematode worm</name>
    <dbReference type="NCBI Taxonomy" id="6303"/>
    <lineage>
        <taxon>Eukaryota</taxon>
        <taxon>Metazoa</taxon>
        <taxon>Ecdysozoa</taxon>
        <taxon>Nematoda</taxon>
        <taxon>Chromadorea</taxon>
        <taxon>Rhabditida</taxon>
        <taxon>Tylenchina</taxon>
        <taxon>Tylenchomorpha</taxon>
        <taxon>Tylenchoidea</taxon>
        <taxon>Meloidogynidae</taxon>
        <taxon>Meloidogyninae</taxon>
        <taxon>Meloidogyne</taxon>
        <taxon>Meloidogyne incognita group</taxon>
    </lineage>
</organism>
<feature type="domain" description="Poly A polymerase head" evidence="10">
    <location>
        <begin position="284"/>
        <end position="318"/>
    </location>
</feature>
<proteinExistence type="inferred from homology"/>
<dbReference type="GO" id="GO:0000049">
    <property type="term" value="F:tRNA binding"/>
    <property type="evidence" value="ECO:0007669"/>
    <property type="project" value="TreeGrafter"/>
</dbReference>
<accession>A0A915MAX1</accession>
<keyword evidence="6" id="KW-0479">Metal-binding</keyword>
<evidence type="ECO:0000256" key="5">
    <source>
        <dbReference type="ARBA" id="ARBA00022695"/>
    </source>
</evidence>
<evidence type="ECO:0000313" key="13">
    <source>
        <dbReference type="WBParaSite" id="scaffold3410_cov258.g6571"/>
    </source>
</evidence>
<evidence type="ECO:0000256" key="9">
    <source>
        <dbReference type="RuleBase" id="RU003953"/>
    </source>
</evidence>
<dbReference type="Gene3D" id="3.30.460.10">
    <property type="entry name" value="Beta Polymerase, domain 2"/>
    <property type="match status" value="2"/>
</dbReference>
<dbReference type="GO" id="GO:0016779">
    <property type="term" value="F:nucleotidyltransferase activity"/>
    <property type="evidence" value="ECO:0007669"/>
    <property type="project" value="UniProtKB-KW"/>
</dbReference>
<dbReference type="WBParaSite" id="scaffold3410_cov258.g6571">
    <property type="protein sequence ID" value="scaffold3410_cov258.g6571"/>
    <property type="gene ID" value="scaffold3410_cov258.g6571"/>
</dbReference>
<evidence type="ECO:0000256" key="6">
    <source>
        <dbReference type="ARBA" id="ARBA00022723"/>
    </source>
</evidence>
<evidence type="ECO:0000259" key="10">
    <source>
        <dbReference type="Pfam" id="PF01743"/>
    </source>
</evidence>
<evidence type="ECO:0000256" key="3">
    <source>
        <dbReference type="ARBA" id="ARBA00022679"/>
    </source>
</evidence>
<keyword evidence="5" id="KW-0548">Nucleotidyltransferase</keyword>
<dbReference type="CDD" id="cd05398">
    <property type="entry name" value="NT_ClassII-CCAase"/>
    <property type="match status" value="1"/>
</dbReference>
<dbReference type="Gene3D" id="1.10.3090.10">
    <property type="entry name" value="cca-adding enzyme, domain 2"/>
    <property type="match status" value="1"/>
</dbReference>
<keyword evidence="7" id="KW-0547">Nucleotide-binding</keyword>
<dbReference type="InterPro" id="IPR050264">
    <property type="entry name" value="Bact_CCA-adding_enz_type3_sf"/>
</dbReference>
<dbReference type="Proteomes" id="UP000887561">
    <property type="component" value="Unplaced"/>
</dbReference>
<dbReference type="Pfam" id="PF01743">
    <property type="entry name" value="PolyA_pol"/>
    <property type="match status" value="2"/>
</dbReference>
<dbReference type="InterPro" id="IPR043519">
    <property type="entry name" value="NT_sf"/>
</dbReference>
<keyword evidence="4" id="KW-0819">tRNA processing</keyword>
<reference evidence="13" key="1">
    <citation type="submission" date="2022-11" db="UniProtKB">
        <authorList>
            <consortium name="WormBaseParasite"/>
        </authorList>
    </citation>
    <scope>IDENTIFICATION</scope>
</reference>
<keyword evidence="12" id="KW-1185">Reference proteome</keyword>
<keyword evidence="9" id="KW-0694">RNA-binding</keyword>
<evidence type="ECO:0000256" key="2">
    <source>
        <dbReference type="ARBA" id="ARBA00007265"/>
    </source>
</evidence>
<name>A0A915MAX1_MELJA</name>
<dbReference type="Gene3D" id="1.10.246.80">
    <property type="match status" value="1"/>
</dbReference>
<comment type="similarity">
    <text evidence="2 9">Belongs to the tRNA nucleotidyltransferase/poly(A) polymerase family.</text>
</comment>
<dbReference type="GO" id="GO:0005739">
    <property type="term" value="C:mitochondrion"/>
    <property type="evidence" value="ECO:0007669"/>
    <property type="project" value="TreeGrafter"/>
</dbReference>
<evidence type="ECO:0000256" key="7">
    <source>
        <dbReference type="ARBA" id="ARBA00022741"/>
    </source>
</evidence>
<dbReference type="Pfam" id="PF12627">
    <property type="entry name" value="PolyA_pol_RNAbd"/>
    <property type="match status" value="1"/>
</dbReference>
<dbReference type="InterPro" id="IPR032828">
    <property type="entry name" value="PolyA_RNA-bd"/>
</dbReference>
<dbReference type="GO" id="GO:0046872">
    <property type="term" value="F:metal ion binding"/>
    <property type="evidence" value="ECO:0007669"/>
    <property type="project" value="UniProtKB-KW"/>
</dbReference>
<feature type="domain" description="tRNA nucleotidyltransferase/poly(A) polymerase RNA and SrmB- binding" evidence="11">
    <location>
        <begin position="353"/>
        <end position="395"/>
    </location>
</feature>
<protein>
    <submittedName>
        <fullName evidence="13">Uncharacterized protein</fullName>
    </submittedName>
</protein>
<evidence type="ECO:0000256" key="8">
    <source>
        <dbReference type="ARBA" id="ARBA00022842"/>
    </source>
</evidence>